<dbReference type="AlphaFoldDB" id="A0A0W0GFT9"/>
<accession>A0A0W0GFT9</accession>
<sequence>MSTPTCTPAPASYSITPSHEDIDDMFNAMDTPSSPVAIQSPAPNPHKHKCTDGLPTTPNPFATPSVTLAVGQNMLEKVR</sequence>
<evidence type="ECO:0000313" key="2">
    <source>
        <dbReference type="EMBL" id="KTB47413.1"/>
    </source>
</evidence>
<feature type="region of interest" description="Disordered" evidence="1">
    <location>
        <begin position="1"/>
        <end position="64"/>
    </location>
</feature>
<dbReference type="Proteomes" id="UP000054988">
    <property type="component" value="Unassembled WGS sequence"/>
</dbReference>
<reference evidence="2 3" key="1">
    <citation type="submission" date="2015-12" db="EMBL/GenBank/DDBJ databases">
        <title>Draft genome sequence of Moniliophthora roreri, the causal agent of frosty pod rot of cacao.</title>
        <authorList>
            <person name="Aime M.C."/>
            <person name="Diaz-Valderrama J.R."/>
            <person name="Kijpornyongpan T."/>
            <person name="Phillips-Mora W."/>
        </authorList>
    </citation>
    <scope>NUCLEOTIDE SEQUENCE [LARGE SCALE GENOMIC DNA]</scope>
    <source>
        <strain evidence="2 3">MCA 2952</strain>
    </source>
</reference>
<name>A0A0W0GFT9_MONRR</name>
<evidence type="ECO:0000256" key="1">
    <source>
        <dbReference type="SAM" id="MobiDB-lite"/>
    </source>
</evidence>
<proteinExistence type="predicted"/>
<gene>
    <name evidence="2" type="ORF">WG66_8</name>
</gene>
<organism evidence="2 3">
    <name type="scientific">Moniliophthora roreri</name>
    <name type="common">Frosty pod rot fungus</name>
    <name type="synonym">Monilia roreri</name>
    <dbReference type="NCBI Taxonomy" id="221103"/>
    <lineage>
        <taxon>Eukaryota</taxon>
        <taxon>Fungi</taxon>
        <taxon>Dikarya</taxon>
        <taxon>Basidiomycota</taxon>
        <taxon>Agaricomycotina</taxon>
        <taxon>Agaricomycetes</taxon>
        <taxon>Agaricomycetidae</taxon>
        <taxon>Agaricales</taxon>
        <taxon>Marasmiineae</taxon>
        <taxon>Marasmiaceae</taxon>
        <taxon>Moniliophthora</taxon>
    </lineage>
</organism>
<dbReference type="EMBL" id="LATX01000010">
    <property type="protein sequence ID" value="KTB47413.1"/>
    <property type="molecule type" value="Genomic_DNA"/>
</dbReference>
<protein>
    <submittedName>
        <fullName evidence="2">Uncharacterized protein</fullName>
    </submittedName>
</protein>
<comment type="caution">
    <text evidence="2">The sequence shown here is derived from an EMBL/GenBank/DDBJ whole genome shotgun (WGS) entry which is preliminary data.</text>
</comment>
<evidence type="ECO:0000313" key="3">
    <source>
        <dbReference type="Proteomes" id="UP000054988"/>
    </source>
</evidence>
<feature type="compositionally biased region" description="Polar residues" evidence="1">
    <location>
        <begin position="54"/>
        <end position="64"/>
    </location>
</feature>